<comment type="caution">
    <text evidence="2">The sequence shown here is derived from an EMBL/GenBank/DDBJ whole genome shotgun (WGS) entry which is preliminary data.</text>
</comment>
<protein>
    <submittedName>
        <fullName evidence="2">Uncharacterized protein</fullName>
    </submittedName>
</protein>
<dbReference type="EMBL" id="JARJCW010000014">
    <property type="protein sequence ID" value="KAJ7216989.1"/>
    <property type="molecule type" value="Genomic_DNA"/>
</dbReference>
<evidence type="ECO:0000313" key="2">
    <source>
        <dbReference type="EMBL" id="KAJ7216989.1"/>
    </source>
</evidence>
<accession>A0AAD6VLX1</accession>
<dbReference type="Proteomes" id="UP001219525">
    <property type="component" value="Unassembled WGS sequence"/>
</dbReference>
<evidence type="ECO:0000313" key="3">
    <source>
        <dbReference type="Proteomes" id="UP001219525"/>
    </source>
</evidence>
<keyword evidence="3" id="KW-1185">Reference proteome</keyword>
<name>A0AAD6VLX1_9AGAR</name>
<evidence type="ECO:0000256" key="1">
    <source>
        <dbReference type="SAM" id="MobiDB-lite"/>
    </source>
</evidence>
<feature type="region of interest" description="Disordered" evidence="1">
    <location>
        <begin position="175"/>
        <end position="212"/>
    </location>
</feature>
<feature type="compositionally biased region" description="Polar residues" evidence="1">
    <location>
        <begin position="198"/>
        <end position="212"/>
    </location>
</feature>
<sequence>MTPTTHYETHRLFGPVNRPALNTNVRHRAILRKSIELLSQEELEAIFGWPHHLRIAMGTAYTASQFGKIRSNYVYNDHLVRREGPVPSAQAQQELLHCRDKYDAYYKKRGNDYAVRDPMGKQALQAAEQAWHDWVIGYHAARGRPGRPDWALEPLPGLERVRVRRKRNIFLEQSIGCGASSPGGKPPDSTLHPGRIVTESSSGSLQQEYMYN</sequence>
<dbReference type="AlphaFoldDB" id="A0AAD6VLX1"/>
<organism evidence="2 3">
    <name type="scientific">Mycena pura</name>
    <dbReference type="NCBI Taxonomy" id="153505"/>
    <lineage>
        <taxon>Eukaryota</taxon>
        <taxon>Fungi</taxon>
        <taxon>Dikarya</taxon>
        <taxon>Basidiomycota</taxon>
        <taxon>Agaricomycotina</taxon>
        <taxon>Agaricomycetes</taxon>
        <taxon>Agaricomycetidae</taxon>
        <taxon>Agaricales</taxon>
        <taxon>Marasmiineae</taxon>
        <taxon>Mycenaceae</taxon>
        <taxon>Mycena</taxon>
    </lineage>
</organism>
<gene>
    <name evidence="2" type="ORF">GGX14DRAFT_390829</name>
</gene>
<reference evidence="2" key="1">
    <citation type="submission" date="2023-03" db="EMBL/GenBank/DDBJ databases">
        <title>Massive genome expansion in bonnet fungi (Mycena s.s.) driven by repeated elements and novel gene families across ecological guilds.</title>
        <authorList>
            <consortium name="Lawrence Berkeley National Laboratory"/>
            <person name="Harder C.B."/>
            <person name="Miyauchi S."/>
            <person name="Viragh M."/>
            <person name="Kuo A."/>
            <person name="Thoen E."/>
            <person name="Andreopoulos B."/>
            <person name="Lu D."/>
            <person name="Skrede I."/>
            <person name="Drula E."/>
            <person name="Henrissat B."/>
            <person name="Morin E."/>
            <person name="Kohler A."/>
            <person name="Barry K."/>
            <person name="LaButti K."/>
            <person name="Morin E."/>
            <person name="Salamov A."/>
            <person name="Lipzen A."/>
            <person name="Mereny Z."/>
            <person name="Hegedus B."/>
            <person name="Baldrian P."/>
            <person name="Stursova M."/>
            <person name="Weitz H."/>
            <person name="Taylor A."/>
            <person name="Grigoriev I.V."/>
            <person name="Nagy L.G."/>
            <person name="Martin F."/>
            <person name="Kauserud H."/>
        </authorList>
    </citation>
    <scope>NUCLEOTIDE SEQUENCE</scope>
    <source>
        <strain evidence="2">9144</strain>
    </source>
</reference>
<proteinExistence type="predicted"/>